<gene>
    <name evidence="7" type="ORF">J6595_01595</name>
</gene>
<name>A0ABS4BC32_9HYPH</name>
<sequence length="491" mass="54155">MGPVLRFRTGDGSLDARIGQKDRPIFVDLDGTLIKSDLLWETLFLTARQAPVRLLRLPGWLSSGKARLKAELARDVDFDPALLPYREEVLQALREAKADGRRIVLATGSNERLAHAVADHLGLFDAVMASCDDVNLTSSRKLERITADCGEDGFDYFGNSHEDICLLDAAADATVVAPDRAARRWQRRTGAELIEAGGNPARAALKAMRPHQWAKNVLVFVPVVLTHEFFNVSMLLSALVAFFAFSFAASAVYILNDLVDLTADRKHKTKRNRPFASGSLQIPHGLKLATGLFAGSLVLSLLLPWTFLGVLVAYLCATTAYSMFIKRMLLIDVLTLAGLYTTRIMAGVAATDVSVSFWLLAFSLFFFLSLALVKRYTELMDFGSGAERSKTGRGYVDADLETLAQAGMASGFASVMVLALYINSPEVLVHYNMPAMVWPLCPILLYIIVRIWVLARRGQMHDDPVVFILQDWRSQMMIAIGAIMFLLAAYA</sequence>
<feature type="transmembrane region" description="Helical" evidence="6">
    <location>
        <begin position="435"/>
        <end position="453"/>
    </location>
</feature>
<dbReference type="Proteomes" id="UP000678276">
    <property type="component" value="Unassembled WGS sequence"/>
</dbReference>
<feature type="transmembrane region" description="Helical" evidence="6">
    <location>
        <begin position="403"/>
        <end position="423"/>
    </location>
</feature>
<dbReference type="Gene3D" id="1.10.357.140">
    <property type="entry name" value="UbiA prenyltransferase"/>
    <property type="match status" value="1"/>
</dbReference>
<feature type="transmembrane region" description="Helical" evidence="6">
    <location>
        <begin position="235"/>
        <end position="255"/>
    </location>
</feature>
<organism evidence="7 8">
    <name type="scientific">Jiella mangrovi</name>
    <dbReference type="NCBI Taxonomy" id="2821407"/>
    <lineage>
        <taxon>Bacteria</taxon>
        <taxon>Pseudomonadati</taxon>
        <taxon>Pseudomonadota</taxon>
        <taxon>Alphaproteobacteria</taxon>
        <taxon>Hyphomicrobiales</taxon>
        <taxon>Aurantimonadaceae</taxon>
        <taxon>Jiella</taxon>
    </lineage>
</organism>
<evidence type="ECO:0000256" key="5">
    <source>
        <dbReference type="ARBA" id="ARBA00023136"/>
    </source>
</evidence>
<dbReference type="CDD" id="cd13963">
    <property type="entry name" value="PT_UbiA_2"/>
    <property type="match status" value="1"/>
</dbReference>
<evidence type="ECO:0000256" key="2">
    <source>
        <dbReference type="ARBA" id="ARBA00022475"/>
    </source>
</evidence>
<evidence type="ECO:0000313" key="8">
    <source>
        <dbReference type="Proteomes" id="UP000678276"/>
    </source>
</evidence>
<dbReference type="SUPFAM" id="SSF56784">
    <property type="entry name" value="HAD-like"/>
    <property type="match status" value="1"/>
</dbReference>
<dbReference type="PANTHER" id="PTHR11048:SF5">
    <property type="entry name" value="DECAPRENYL-PHOSPHATE PHOSPHORIBOSYLTRANSFERASE"/>
    <property type="match status" value="1"/>
</dbReference>
<dbReference type="InterPro" id="IPR036412">
    <property type="entry name" value="HAD-like_sf"/>
</dbReference>
<comment type="caution">
    <text evidence="7">The sequence shown here is derived from an EMBL/GenBank/DDBJ whole genome shotgun (WGS) entry which is preliminary data.</text>
</comment>
<keyword evidence="3 6" id="KW-0812">Transmembrane</keyword>
<dbReference type="Gene3D" id="3.40.50.1000">
    <property type="entry name" value="HAD superfamily/HAD-like"/>
    <property type="match status" value="1"/>
</dbReference>
<dbReference type="InterPro" id="IPR023214">
    <property type="entry name" value="HAD_sf"/>
</dbReference>
<dbReference type="NCBIfam" id="NF006088">
    <property type="entry name" value="PRK08238.1"/>
    <property type="match status" value="1"/>
</dbReference>
<keyword evidence="2" id="KW-1003">Cell membrane</keyword>
<dbReference type="InterPro" id="IPR044878">
    <property type="entry name" value="UbiA_sf"/>
</dbReference>
<comment type="subcellular location">
    <subcellularLocation>
        <location evidence="1">Membrane</location>
        <topology evidence="1">Multi-pass membrane protein</topology>
    </subcellularLocation>
</comment>
<feature type="transmembrane region" description="Helical" evidence="6">
    <location>
        <begin position="292"/>
        <end position="317"/>
    </location>
</feature>
<dbReference type="InterPro" id="IPR039653">
    <property type="entry name" value="Prenyltransferase"/>
</dbReference>
<feature type="transmembrane region" description="Helical" evidence="6">
    <location>
        <begin position="329"/>
        <end position="349"/>
    </location>
</feature>
<dbReference type="PANTHER" id="PTHR11048">
    <property type="entry name" value="PRENYLTRANSFERASES"/>
    <property type="match status" value="1"/>
</dbReference>
<dbReference type="Pfam" id="PF12710">
    <property type="entry name" value="HAD"/>
    <property type="match status" value="1"/>
</dbReference>
<keyword evidence="4 6" id="KW-1133">Transmembrane helix</keyword>
<evidence type="ECO:0000256" key="4">
    <source>
        <dbReference type="ARBA" id="ARBA00022989"/>
    </source>
</evidence>
<keyword evidence="8" id="KW-1185">Reference proteome</keyword>
<evidence type="ECO:0000256" key="1">
    <source>
        <dbReference type="ARBA" id="ARBA00004141"/>
    </source>
</evidence>
<proteinExistence type="predicted"/>
<dbReference type="EMBL" id="JAGJCF010000001">
    <property type="protein sequence ID" value="MBP0614281.1"/>
    <property type="molecule type" value="Genomic_DNA"/>
</dbReference>
<reference evidence="7 8" key="1">
    <citation type="submission" date="2021-04" db="EMBL/GenBank/DDBJ databases">
        <title>Whole genome sequence of Jiella sp. KSK16Y-1.</title>
        <authorList>
            <person name="Tuo L."/>
        </authorList>
    </citation>
    <scope>NUCLEOTIDE SEQUENCE [LARGE SCALE GENOMIC DNA]</scope>
    <source>
        <strain evidence="7 8">KSK16Y-1</strain>
    </source>
</reference>
<feature type="transmembrane region" description="Helical" evidence="6">
    <location>
        <begin position="355"/>
        <end position="373"/>
    </location>
</feature>
<protein>
    <submittedName>
        <fullName evidence="7">UbiA family prenyltransferase</fullName>
    </submittedName>
</protein>
<dbReference type="Pfam" id="PF01040">
    <property type="entry name" value="UbiA"/>
    <property type="match status" value="1"/>
</dbReference>
<accession>A0ABS4BC32</accession>
<evidence type="ECO:0000256" key="3">
    <source>
        <dbReference type="ARBA" id="ARBA00022692"/>
    </source>
</evidence>
<evidence type="ECO:0000313" key="7">
    <source>
        <dbReference type="EMBL" id="MBP0614281.1"/>
    </source>
</evidence>
<keyword evidence="5 6" id="KW-0472">Membrane</keyword>
<dbReference type="InterPro" id="IPR000537">
    <property type="entry name" value="UbiA_prenyltransferase"/>
</dbReference>
<evidence type="ECO:0000256" key="6">
    <source>
        <dbReference type="SAM" id="Phobius"/>
    </source>
</evidence>